<feature type="transmembrane region" description="Helical" evidence="2">
    <location>
        <begin position="21"/>
        <end position="40"/>
    </location>
</feature>
<feature type="compositionally biased region" description="Low complexity" evidence="1">
    <location>
        <begin position="68"/>
        <end position="80"/>
    </location>
</feature>
<dbReference type="CDD" id="cd16018">
    <property type="entry name" value="Enpp"/>
    <property type="match status" value="1"/>
</dbReference>
<organism evidence="3 4">
    <name type="scientific">Neocallimastix californiae</name>
    <dbReference type="NCBI Taxonomy" id="1754190"/>
    <lineage>
        <taxon>Eukaryota</taxon>
        <taxon>Fungi</taxon>
        <taxon>Fungi incertae sedis</taxon>
        <taxon>Chytridiomycota</taxon>
        <taxon>Chytridiomycota incertae sedis</taxon>
        <taxon>Neocallimastigomycetes</taxon>
        <taxon>Neocallimastigales</taxon>
        <taxon>Neocallimastigaceae</taxon>
        <taxon>Neocallimastix</taxon>
    </lineage>
</organism>
<feature type="region of interest" description="Disordered" evidence="1">
    <location>
        <begin position="52"/>
        <end position="80"/>
    </location>
</feature>
<dbReference type="Gene3D" id="3.30.1360.180">
    <property type="match status" value="1"/>
</dbReference>
<sequence>MDISRDDLLNTEKHNKQEKKLKIKFTLFCSLIILTFHFMICRFSNPVRSDSKKLHMKTENGTEKSTIDTDNTNTDTDTDTNNTTSTVILVSIDGFRNDYLERLEFTPTLNYLSLKGNKAQFLKPAFPSKTFPNHYSIATGLLPESHGIVDNAFYDKDLNRTFNIRDTDLIKIPEWWGGSPIWIEAEKNNIKSAVCMWVGCNVEINGYLPSYLVEFNATTTLDEKFNMVSKWLKLPKRERPKLILIYLPEVDEAAHNYGVHSDEVNLNLMLVDKFIAKLYKKINKKKYRKNTNLIVVSDHGMADIKQNGKIYIDDIFDEKDNINVLSFVPHLNIKDKDNLNIEYLYNKMLNASIEHGHWIPFKREEILERYHYRNNKRISPIIGIAEEGYSFAYRNKTIPLATHGYDNEDKSMRAFFLGVGPVFSKFPGQVIPSFNNVEIFNLITHILNIGETAPPNNGTVEAMEMF</sequence>
<keyword evidence="2" id="KW-1133">Transmembrane helix</keyword>
<dbReference type="AlphaFoldDB" id="A0A1Y2AJH6"/>
<evidence type="ECO:0000256" key="2">
    <source>
        <dbReference type="SAM" id="Phobius"/>
    </source>
</evidence>
<dbReference type="InterPro" id="IPR017850">
    <property type="entry name" value="Alkaline_phosphatase_core_sf"/>
</dbReference>
<dbReference type="STRING" id="1754190.A0A1Y2AJH6"/>
<feature type="compositionally biased region" description="Basic and acidic residues" evidence="1">
    <location>
        <begin position="52"/>
        <end position="67"/>
    </location>
</feature>
<proteinExistence type="predicted"/>
<evidence type="ECO:0000256" key="1">
    <source>
        <dbReference type="SAM" id="MobiDB-lite"/>
    </source>
</evidence>
<protein>
    <submittedName>
        <fullName evidence="3">Phosphodiest-domain-containing protein</fullName>
    </submittedName>
</protein>
<dbReference type="Proteomes" id="UP000193920">
    <property type="component" value="Unassembled WGS sequence"/>
</dbReference>
<dbReference type="PANTHER" id="PTHR10151:SF120">
    <property type="entry name" value="BIS(5'-ADENOSYL)-TRIPHOSPHATASE"/>
    <property type="match status" value="1"/>
</dbReference>
<evidence type="ECO:0000313" key="4">
    <source>
        <dbReference type="Proteomes" id="UP000193920"/>
    </source>
</evidence>
<evidence type="ECO:0000313" key="3">
    <source>
        <dbReference type="EMBL" id="ORY22642.1"/>
    </source>
</evidence>
<dbReference type="Pfam" id="PF01663">
    <property type="entry name" value="Phosphodiest"/>
    <property type="match status" value="1"/>
</dbReference>
<dbReference type="InterPro" id="IPR002591">
    <property type="entry name" value="Phosphodiest/P_Trfase"/>
</dbReference>
<dbReference type="Gene3D" id="3.40.720.10">
    <property type="entry name" value="Alkaline Phosphatase, subunit A"/>
    <property type="match status" value="1"/>
</dbReference>
<dbReference type="PANTHER" id="PTHR10151">
    <property type="entry name" value="ECTONUCLEOTIDE PYROPHOSPHATASE/PHOSPHODIESTERASE"/>
    <property type="match status" value="1"/>
</dbReference>
<gene>
    <name evidence="3" type="ORF">LY90DRAFT_390121</name>
</gene>
<reference evidence="3 4" key="1">
    <citation type="submission" date="2016-08" db="EMBL/GenBank/DDBJ databases">
        <title>A Parts List for Fungal Cellulosomes Revealed by Comparative Genomics.</title>
        <authorList>
            <consortium name="DOE Joint Genome Institute"/>
            <person name="Haitjema C.H."/>
            <person name="Gilmore S.P."/>
            <person name="Henske J.K."/>
            <person name="Solomon K.V."/>
            <person name="De Groot R."/>
            <person name="Kuo A."/>
            <person name="Mondo S.J."/>
            <person name="Salamov A.A."/>
            <person name="Labutti K."/>
            <person name="Zhao Z."/>
            <person name="Chiniquy J."/>
            <person name="Barry K."/>
            <person name="Brewer H.M."/>
            <person name="Purvine S.O."/>
            <person name="Wright A.T."/>
            <person name="Boxma B."/>
            <person name="Van Alen T."/>
            <person name="Hackstein J.H."/>
            <person name="Baker S.E."/>
            <person name="Grigoriev I.V."/>
            <person name="O'Malley M.A."/>
        </authorList>
    </citation>
    <scope>NUCLEOTIDE SEQUENCE [LARGE SCALE GENOMIC DNA]</scope>
    <source>
        <strain evidence="3 4">G1</strain>
    </source>
</reference>
<name>A0A1Y2AJH6_9FUNG</name>
<dbReference type="SUPFAM" id="SSF53649">
    <property type="entry name" value="Alkaline phosphatase-like"/>
    <property type="match status" value="1"/>
</dbReference>
<keyword evidence="2" id="KW-0812">Transmembrane</keyword>
<dbReference type="GO" id="GO:0016787">
    <property type="term" value="F:hydrolase activity"/>
    <property type="evidence" value="ECO:0007669"/>
    <property type="project" value="UniProtKB-ARBA"/>
</dbReference>
<accession>A0A1Y2AJH6</accession>
<feature type="non-terminal residue" evidence="3">
    <location>
        <position position="466"/>
    </location>
</feature>
<dbReference type="OrthoDB" id="415411at2759"/>
<dbReference type="EMBL" id="MCOG01000244">
    <property type="protein sequence ID" value="ORY22642.1"/>
    <property type="molecule type" value="Genomic_DNA"/>
</dbReference>
<keyword evidence="2" id="KW-0472">Membrane</keyword>
<comment type="caution">
    <text evidence="3">The sequence shown here is derived from an EMBL/GenBank/DDBJ whole genome shotgun (WGS) entry which is preliminary data.</text>
</comment>
<keyword evidence="4" id="KW-1185">Reference proteome</keyword>